<evidence type="ECO:0000259" key="5">
    <source>
        <dbReference type="PROSITE" id="PS51710"/>
    </source>
</evidence>
<dbReference type="InterPro" id="IPR036690">
    <property type="entry name" value="Fdx_antiC-bd_sf"/>
</dbReference>
<proteinExistence type="inferred from homology"/>
<dbReference type="InterPro" id="IPR036726">
    <property type="entry name" value="GTP1_OBG_dom_sf"/>
</dbReference>
<dbReference type="PRINTS" id="PR00326">
    <property type="entry name" value="GTP1OBG"/>
</dbReference>
<dbReference type="SUPFAM" id="SSF82051">
    <property type="entry name" value="Obg GTP-binding protein N-terminal domain"/>
    <property type="match status" value="1"/>
</dbReference>
<dbReference type="SUPFAM" id="SSF54991">
    <property type="entry name" value="Anticodon-binding domain of PheRS"/>
    <property type="match status" value="1"/>
</dbReference>
<dbReference type="AlphaFoldDB" id="A0ABD2BPM1"/>
<dbReference type="NCBIfam" id="TIGR00231">
    <property type="entry name" value="small_GTP"/>
    <property type="match status" value="1"/>
</dbReference>
<dbReference type="SUPFAM" id="SSF53335">
    <property type="entry name" value="S-adenosyl-L-methionine-dependent methyltransferases"/>
    <property type="match status" value="1"/>
</dbReference>
<dbReference type="Gene3D" id="2.70.210.12">
    <property type="entry name" value="GTP1/OBG domain"/>
    <property type="match status" value="1"/>
</dbReference>
<dbReference type="InterPro" id="IPR006169">
    <property type="entry name" value="GTP1_OBG_dom"/>
</dbReference>
<dbReference type="InterPro" id="IPR014100">
    <property type="entry name" value="GTP-bd_Obg/CgtA"/>
</dbReference>
<dbReference type="InterPro" id="IPR027417">
    <property type="entry name" value="P-loop_NTPase"/>
</dbReference>
<keyword evidence="2" id="KW-0690">Ribosome biogenesis</keyword>
<name>A0ABD2BPM1_VESSQ</name>
<dbReference type="InterPro" id="IPR006073">
    <property type="entry name" value="GTP-bd"/>
</dbReference>
<reference evidence="7 8" key="1">
    <citation type="journal article" date="2024" name="Ann. Entomol. Soc. Am.">
        <title>Genomic analyses of the southern and eastern yellowjacket wasps (Hymenoptera: Vespidae) reveal evolutionary signatures of social life.</title>
        <authorList>
            <person name="Catto M.A."/>
            <person name="Caine P.B."/>
            <person name="Orr S.E."/>
            <person name="Hunt B.G."/>
            <person name="Goodisman M.A.D."/>
        </authorList>
    </citation>
    <scope>NUCLEOTIDE SEQUENCE [LARGE SCALE GENOMIC DNA]</scope>
    <source>
        <strain evidence="7">233</strain>
        <tissue evidence="7">Head and thorax</tissue>
    </source>
</reference>
<dbReference type="InterPro" id="IPR029063">
    <property type="entry name" value="SAM-dependent_MTases_sf"/>
</dbReference>
<keyword evidence="4" id="KW-0342">GTP-binding</keyword>
<dbReference type="CDD" id="cd02440">
    <property type="entry name" value="AdoMet_MTases"/>
    <property type="match status" value="1"/>
</dbReference>
<dbReference type="Pfam" id="PF01018">
    <property type="entry name" value="GTP1_OBG"/>
    <property type="match status" value="1"/>
</dbReference>
<keyword evidence="3" id="KW-0547">Nucleotide-binding</keyword>
<evidence type="ECO:0000313" key="8">
    <source>
        <dbReference type="Proteomes" id="UP001607302"/>
    </source>
</evidence>
<dbReference type="PANTHER" id="PTHR11702">
    <property type="entry name" value="DEVELOPMENTALLY REGULATED GTP-BINDING PROTEIN-RELATED"/>
    <property type="match status" value="1"/>
</dbReference>
<dbReference type="FunFam" id="2.70.210.12:FF:000001">
    <property type="entry name" value="GTPase Obg"/>
    <property type="match status" value="1"/>
</dbReference>
<evidence type="ECO:0000313" key="7">
    <source>
        <dbReference type="EMBL" id="KAL2734238.1"/>
    </source>
</evidence>
<dbReference type="Pfam" id="PF10354">
    <property type="entry name" value="BMT5-like"/>
    <property type="match status" value="1"/>
</dbReference>
<dbReference type="Gene3D" id="3.40.50.300">
    <property type="entry name" value="P-loop containing nucleotide triphosphate hydrolases"/>
    <property type="match status" value="1"/>
</dbReference>
<dbReference type="NCBIfam" id="NF008956">
    <property type="entry name" value="PRK12299.1"/>
    <property type="match status" value="1"/>
</dbReference>
<comment type="similarity">
    <text evidence="1">Belongs to the TRAFAC class OBG-HflX-like GTPase superfamily. OBG GTPase family.</text>
</comment>
<dbReference type="Gene3D" id="3.30.70.380">
    <property type="entry name" value="Ferrodoxin-fold anticodon-binding domain"/>
    <property type="match status" value="1"/>
</dbReference>
<sequence length="771" mass="86613">MTRGRRVARQASTPRIVPLPTETEALLSLSFVLVYSGGGGGGGGGGDGGGGVLLVGEGNFSFSVALCQLNLKINLIATCYESDISHEAGKKNIEYLKRHGIRVLLGIDATKLMENPILKKESFDKVIFNFPHVGGKMRIEKNRELLKQFFIEIEKLNNPNVEVLITLCNGQGGTPMDEPKRNWNDSWKVTEMAAHGNFILTKIDPFLWSYFPIYIVTGYRSLQKKFHTTNALTHFFKRSEPPNYQNISPKNKIDIVTCDINNFLRKDVFHISNKLSNLKIWCIYPPAFTFDITISVTEDFNPLKFYTTLYNHAGCIVDEINFIGSYISPSKDKITKTYRITYKSYIVPLYRQRVIQMHQNLIPNILEKILNIVIMHYFHSLKNISIHVTQRFHPISNNIVGNIKIHKMTDKRIYQPFYTNTYHYDNKYLANAIRSTKPKTLGNTTQYFIRVIGGKGGDGYISFLQLWKNDRAGPDGGDGGHGGHVIFQVSSNVKDLKHIKSILKAEDGENGACKNCYGKNASHNIIPVPIGTIIRNIEGTILADLDQDNSMFIAARGGAGGHGNTFFTSDTQQSPKICEYGADGEDLQYVLEVRSMAHIGLIGLPNAGKSTLLRAISRARPKVASYPFTTLKPHVGIIPYDDYEQVTVADLPGLIADSHKNKGLGITFLKHAERCAILLFVVDLSLDEPWQALEILRYEINQFNKNLNNRSFIVVANKMDLPEAKENLQLLKEKIDMPIIPISAKVGINISTLLKEIRILYDELKEKTTNQ</sequence>
<evidence type="ECO:0000256" key="3">
    <source>
        <dbReference type="ARBA" id="ARBA00022741"/>
    </source>
</evidence>
<keyword evidence="8" id="KW-1185">Reference proteome</keyword>
<dbReference type="PROSITE" id="PS51710">
    <property type="entry name" value="G_OBG"/>
    <property type="match status" value="1"/>
</dbReference>
<accession>A0ABD2BPM1</accession>
<dbReference type="GO" id="GO:0005525">
    <property type="term" value="F:GTP binding"/>
    <property type="evidence" value="ECO:0007669"/>
    <property type="project" value="UniProtKB-KW"/>
</dbReference>
<feature type="domain" description="OBG-type G" evidence="5">
    <location>
        <begin position="597"/>
        <end position="762"/>
    </location>
</feature>
<evidence type="ECO:0000256" key="1">
    <source>
        <dbReference type="ARBA" id="ARBA00007699"/>
    </source>
</evidence>
<evidence type="ECO:0000259" key="6">
    <source>
        <dbReference type="PROSITE" id="PS51883"/>
    </source>
</evidence>
<dbReference type="PROSITE" id="PS51883">
    <property type="entry name" value="OBG"/>
    <property type="match status" value="1"/>
</dbReference>
<dbReference type="InterPro" id="IPR031167">
    <property type="entry name" value="G_OBG"/>
</dbReference>
<gene>
    <name evidence="7" type="ORF">V1478_003936</name>
</gene>
<comment type="caution">
    <text evidence="7">The sequence shown here is derived from an EMBL/GenBank/DDBJ whole genome shotgun (WGS) entry which is preliminary data.</text>
</comment>
<dbReference type="Pfam" id="PF01926">
    <property type="entry name" value="MMR_HSR1"/>
    <property type="match status" value="1"/>
</dbReference>
<dbReference type="GO" id="GO:0042254">
    <property type="term" value="P:ribosome biogenesis"/>
    <property type="evidence" value="ECO:0007669"/>
    <property type="project" value="UniProtKB-UniRule"/>
</dbReference>
<protein>
    <submittedName>
        <fullName evidence="7">Mitochondrial ribosome-associated GTPase 2</fullName>
    </submittedName>
</protein>
<dbReference type="InterPro" id="IPR045086">
    <property type="entry name" value="OBG_GTPase"/>
</dbReference>
<dbReference type="EMBL" id="JAUDFV010000074">
    <property type="protein sequence ID" value="KAL2734238.1"/>
    <property type="molecule type" value="Genomic_DNA"/>
</dbReference>
<evidence type="ECO:0000256" key="4">
    <source>
        <dbReference type="ARBA" id="ARBA00023134"/>
    </source>
</evidence>
<dbReference type="CDD" id="cd01898">
    <property type="entry name" value="Obg"/>
    <property type="match status" value="1"/>
</dbReference>
<feature type="domain" description="Obg" evidence="6">
    <location>
        <begin position="441"/>
        <end position="596"/>
    </location>
</feature>
<dbReference type="InterPro" id="IPR005225">
    <property type="entry name" value="Small_GTP-bd"/>
</dbReference>
<dbReference type="Proteomes" id="UP001607302">
    <property type="component" value="Unassembled WGS sequence"/>
</dbReference>
<evidence type="ECO:0000256" key="2">
    <source>
        <dbReference type="ARBA" id="ARBA00022517"/>
    </source>
</evidence>
<dbReference type="NCBIfam" id="TIGR02729">
    <property type="entry name" value="Obg_CgtA"/>
    <property type="match status" value="1"/>
</dbReference>
<dbReference type="SUPFAM" id="SSF52540">
    <property type="entry name" value="P-loop containing nucleoside triphosphate hydrolases"/>
    <property type="match status" value="1"/>
</dbReference>
<dbReference type="InterPro" id="IPR019446">
    <property type="entry name" value="BMT5-like"/>
</dbReference>
<dbReference type="PANTHER" id="PTHR11702:SF31">
    <property type="entry name" value="MITOCHONDRIAL RIBOSOME-ASSOCIATED GTPASE 2"/>
    <property type="match status" value="1"/>
</dbReference>
<organism evidence="7 8">
    <name type="scientific">Vespula squamosa</name>
    <name type="common">Southern yellow jacket</name>
    <name type="synonym">Wasp</name>
    <dbReference type="NCBI Taxonomy" id="30214"/>
    <lineage>
        <taxon>Eukaryota</taxon>
        <taxon>Metazoa</taxon>
        <taxon>Ecdysozoa</taxon>
        <taxon>Arthropoda</taxon>
        <taxon>Hexapoda</taxon>
        <taxon>Insecta</taxon>
        <taxon>Pterygota</taxon>
        <taxon>Neoptera</taxon>
        <taxon>Endopterygota</taxon>
        <taxon>Hymenoptera</taxon>
        <taxon>Apocrita</taxon>
        <taxon>Aculeata</taxon>
        <taxon>Vespoidea</taxon>
        <taxon>Vespidae</taxon>
        <taxon>Vespinae</taxon>
        <taxon>Vespula</taxon>
    </lineage>
</organism>